<accession>A0A5B7FCS0</accession>
<dbReference type="EMBL" id="VSRR010005686">
    <property type="protein sequence ID" value="MPC43096.1"/>
    <property type="molecule type" value="Genomic_DNA"/>
</dbReference>
<evidence type="ECO:0000313" key="1">
    <source>
        <dbReference type="EMBL" id="MPC43096.1"/>
    </source>
</evidence>
<sequence length="96" mass="10726">MDAILHDTTKFKITRNPTDSLKRRVNATITSINAANNNSLQFQKISGEFSPGYAYGNVKTHKPNNPLRSIISQIPTPTYAIAKKLNQLLTPYIPNK</sequence>
<organism evidence="1 2">
    <name type="scientific">Portunus trituberculatus</name>
    <name type="common">Swimming crab</name>
    <name type="synonym">Neptunus trituberculatus</name>
    <dbReference type="NCBI Taxonomy" id="210409"/>
    <lineage>
        <taxon>Eukaryota</taxon>
        <taxon>Metazoa</taxon>
        <taxon>Ecdysozoa</taxon>
        <taxon>Arthropoda</taxon>
        <taxon>Crustacea</taxon>
        <taxon>Multicrustacea</taxon>
        <taxon>Malacostraca</taxon>
        <taxon>Eumalacostraca</taxon>
        <taxon>Eucarida</taxon>
        <taxon>Decapoda</taxon>
        <taxon>Pleocyemata</taxon>
        <taxon>Brachyura</taxon>
        <taxon>Eubrachyura</taxon>
        <taxon>Portunoidea</taxon>
        <taxon>Portunidae</taxon>
        <taxon>Portuninae</taxon>
        <taxon>Portunus</taxon>
    </lineage>
</organism>
<evidence type="ECO:0000313" key="2">
    <source>
        <dbReference type="Proteomes" id="UP000324222"/>
    </source>
</evidence>
<dbReference type="AlphaFoldDB" id="A0A5B7FCS0"/>
<comment type="caution">
    <text evidence="1">The sequence shown here is derived from an EMBL/GenBank/DDBJ whole genome shotgun (WGS) entry which is preliminary data.</text>
</comment>
<proteinExistence type="predicted"/>
<name>A0A5B7FCS0_PORTR</name>
<protein>
    <submittedName>
        <fullName evidence="1">Uncharacterized protein</fullName>
    </submittedName>
</protein>
<dbReference type="Proteomes" id="UP000324222">
    <property type="component" value="Unassembled WGS sequence"/>
</dbReference>
<keyword evidence="2" id="KW-1185">Reference proteome</keyword>
<reference evidence="1 2" key="1">
    <citation type="submission" date="2019-05" db="EMBL/GenBank/DDBJ databases">
        <title>Another draft genome of Portunus trituberculatus and its Hox gene families provides insights of decapod evolution.</title>
        <authorList>
            <person name="Jeong J.-H."/>
            <person name="Song I."/>
            <person name="Kim S."/>
            <person name="Choi T."/>
            <person name="Kim D."/>
            <person name="Ryu S."/>
            <person name="Kim W."/>
        </authorList>
    </citation>
    <scope>NUCLEOTIDE SEQUENCE [LARGE SCALE GENOMIC DNA]</scope>
    <source>
        <tissue evidence="1">Muscle</tissue>
    </source>
</reference>
<dbReference type="OrthoDB" id="10063753at2759"/>
<gene>
    <name evidence="1" type="ORF">E2C01_036733</name>
</gene>